<keyword evidence="7" id="KW-1185">Reference proteome</keyword>
<dbReference type="PANTHER" id="PTHR12756:SF45">
    <property type="entry name" value="CYTOSOLIC CARBOXYPEPTIDASE NNA1"/>
    <property type="match status" value="1"/>
</dbReference>
<reference evidence="6 7" key="1">
    <citation type="submission" date="2024-04" db="EMBL/GenBank/DDBJ databases">
        <title>Tritrichomonas musculus Genome.</title>
        <authorList>
            <person name="Alves-Ferreira E."/>
            <person name="Grigg M."/>
            <person name="Lorenzi H."/>
            <person name="Galac M."/>
        </authorList>
    </citation>
    <scope>NUCLEOTIDE SEQUENCE [LARGE SCALE GENOMIC DNA]</scope>
    <source>
        <strain evidence="6 7">EAF2021</strain>
    </source>
</reference>
<evidence type="ECO:0000256" key="4">
    <source>
        <dbReference type="SAM" id="MobiDB-lite"/>
    </source>
</evidence>
<dbReference type="PANTHER" id="PTHR12756">
    <property type="entry name" value="CYTOSOLIC CARBOXYPEPTIDASE"/>
    <property type="match status" value="1"/>
</dbReference>
<comment type="similarity">
    <text evidence="2 3">Belongs to the peptidase M14 family.</text>
</comment>
<dbReference type="Pfam" id="PF00246">
    <property type="entry name" value="Peptidase_M14"/>
    <property type="match status" value="1"/>
</dbReference>
<sequence length="724" mass="82308">MTSPSYHTRPSVRLEKPICFDFPIDDLKYSTGPRMKLQEKFHLIRSIPQKQKELVYDPFNPPKTSRLPTLNSAKSEPTIGINFISNSGINQNRAYGDHKNDNTNLDNDNYQKEICEPQSRPTNTCRSRRLSKFQQNTKVLSQITIHSIQNIGIGTGSEASFGVSKTSTNNDDNDYPIKSNSNFNDIITNGVVFSQLNSHSMIFSGDFECGNLGYVYKIGRNEYEINMLPDPSRNYSAHWYFFRVENIPPGTYTFTIAGIFRNLNLHDIGVLPVALSMNSIKNYNEHPNMTINSKFSTSNLDVPGWQRFGHNLNFYCLKKSPSPRYSFTFSFSVSSPEPDTIYFAYLYPYTYSQLKNFLLNKLPPQIVPSVLCQTPGGIDFPAIFWDADLQKCVDVSTILSTNNANSKYILNYNSNKTRHYASSKSTVRSSASSSSTKSSVQQSQKPSVKRAEDAQKFQNLLKSVNGNKKPLIVFTARHHPGETCASYAMEGFMESLFCFIQGNLCNDGNDKIIRDDETFYNTAKRLLKSFSFLIFPMMNIDGVVSGYFRHSLNGYDMNRSWIRPSPKTYPVEATIVRLIDKLVQTRPLLFFLDFHGHSSQCNAFTYGVWNDNVLLNEYEGIFPHLMSQITDLFDDDNSISLAKDAYSQTMRVALHHRYKIPFAYTLEMSYGGMDMGSRRGTQFTQGGYREIGASAVKALAEMLFDQAPIERISRNYMPPVKNPF</sequence>
<accession>A0ABR2JEV0</accession>
<evidence type="ECO:0000313" key="6">
    <source>
        <dbReference type="EMBL" id="KAK8875873.1"/>
    </source>
</evidence>
<evidence type="ECO:0000256" key="1">
    <source>
        <dbReference type="ARBA" id="ARBA00001947"/>
    </source>
</evidence>
<dbReference type="PROSITE" id="PS52035">
    <property type="entry name" value="PEPTIDASE_M14"/>
    <property type="match status" value="1"/>
</dbReference>
<proteinExistence type="inferred from homology"/>
<comment type="caution">
    <text evidence="6">The sequence shown here is derived from an EMBL/GenBank/DDBJ whole genome shotgun (WGS) entry which is preliminary data.</text>
</comment>
<dbReference type="Gene3D" id="3.40.630.10">
    <property type="entry name" value="Zn peptidases"/>
    <property type="match status" value="1"/>
</dbReference>
<dbReference type="Gene3D" id="2.60.40.3120">
    <property type="match status" value="1"/>
</dbReference>
<name>A0ABR2JEV0_9EUKA</name>
<protein>
    <recommendedName>
        <fullName evidence="5">Peptidase M14 domain-containing protein</fullName>
    </recommendedName>
</protein>
<evidence type="ECO:0000256" key="2">
    <source>
        <dbReference type="ARBA" id="ARBA00005988"/>
    </source>
</evidence>
<feature type="compositionally biased region" description="Low complexity" evidence="4">
    <location>
        <begin position="423"/>
        <end position="446"/>
    </location>
</feature>
<comment type="cofactor">
    <cofactor evidence="1">
        <name>Zn(2+)</name>
        <dbReference type="ChEBI" id="CHEBI:29105"/>
    </cofactor>
</comment>
<evidence type="ECO:0000256" key="3">
    <source>
        <dbReference type="PROSITE-ProRule" id="PRU01379"/>
    </source>
</evidence>
<gene>
    <name evidence="6" type="ORF">M9Y10_006048</name>
</gene>
<dbReference type="Proteomes" id="UP001470230">
    <property type="component" value="Unassembled WGS sequence"/>
</dbReference>
<organism evidence="6 7">
    <name type="scientific">Tritrichomonas musculus</name>
    <dbReference type="NCBI Taxonomy" id="1915356"/>
    <lineage>
        <taxon>Eukaryota</taxon>
        <taxon>Metamonada</taxon>
        <taxon>Parabasalia</taxon>
        <taxon>Tritrichomonadida</taxon>
        <taxon>Tritrichomonadidae</taxon>
        <taxon>Tritrichomonas</taxon>
    </lineage>
</organism>
<evidence type="ECO:0000259" key="5">
    <source>
        <dbReference type="PROSITE" id="PS52035"/>
    </source>
</evidence>
<dbReference type="SUPFAM" id="SSF53187">
    <property type="entry name" value="Zn-dependent exopeptidases"/>
    <property type="match status" value="1"/>
</dbReference>
<dbReference type="InterPro" id="IPR000834">
    <property type="entry name" value="Peptidase_M14"/>
</dbReference>
<dbReference type="EMBL" id="JAPFFF010000012">
    <property type="protein sequence ID" value="KAK8875873.1"/>
    <property type="molecule type" value="Genomic_DNA"/>
</dbReference>
<feature type="domain" description="Peptidase M14" evidence="5">
    <location>
        <begin position="411"/>
        <end position="703"/>
    </location>
</feature>
<dbReference type="InterPro" id="IPR050821">
    <property type="entry name" value="Cytosolic_carboxypeptidase"/>
</dbReference>
<feature type="active site" description="Proton donor/acceptor" evidence="3">
    <location>
        <position position="667"/>
    </location>
</feature>
<evidence type="ECO:0000313" key="7">
    <source>
        <dbReference type="Proteomes" id="UP001470230"/>
    </source>
</evidence>
<feature type="region of interest" description="Disordered" evidence="4">
    <location>
        <begin position="423"/>
        <end position="449"/>
    </location>
</feature>